<proteinExistence type="predicted"/>
<protein>
    <submittedName>
        <fullName evidence="1">Uncharacterized protein</fullName>
    </submittedName>
</protein>
<evidence type="ECO:0000313" key="2">
    <source>
        <dbReference type="Proteomes" id="UP001217089"/>
    </source>
</evidence>
<sequence>MDNEWSTFLEKWKTHPQKKDKPLNLKPNMVFSIIGDSDNSLILYEGRKTGISRVVYEAFKKRYRLDFYNDEGKSNEEKKITTSPLIQLLGIPEKKDDSKEAKKNSNTEQKDKFEDSVYEMIYNGNDYNNFMILLRRRAPLLFGTSFKEQKLKDLVKCMEAIKNRQWLINVFNLNTDDPDLLSQIAGEAIICGWSMENIAVPGTEKNRKNNWVTYMQLLLNLSNQNYVKDLFNSSSVYEKYILSKKIVNFLTMFPLGLFTFAYKANVSSL</sequence>
<evidence type="ECO:0000313" key="1">
    <source>
        <dbReference type="EMBL" id="KAJ8320227.1"/>
    </source>
</evidence>
<organism evidence="1 2">
    <name type="scientific">Tegillarca granosa</name>
    <name type="common">Malaysian cockle</name>
    <name type="synonym">Anadara granosa</name>
    <dbReference type="NCBI Taxonomy" id="220873"/>
    <lineage>
        <taxon>Eukaryota</taxon>
        <taxon>Metazoa</taxon>
        <taxon>Spiralia</taxon>
        <taxon>Lophotrochozoa</taxon>
        <taxon>Mollusca</taxon>
        <taxon>Bivalvia</taxon>
        <taxon>Autobranchia</taxon>
        <taxon>Pteriomorphia</taxon>
        <taxon>Arcoida</taxon>
        <taxon>Arcoidea</taxon>
        <taxon>Arcidae</taxon>
        <taxon>Tegillarca</taxon>
    </lineage>
</organism>
<name>A0ABQ9FSI5_TEGGR</name>
<dbReference type="Proteomes" id="UP001217089">
    <property type="component" value="Unassembled WGS sequence"/>
</dbReference>
<comment type="caution">
    <text evidence="1">The sequence shown here is derived from an EMBL/GenBank/DDBJ whole genome shotgun (WGS) entry which is preliminary data.</text>
</comment>
<keyword evidence="2" id="KW-1185">Reference proteome</keyword>
<dbReference type="EMBL" id="JARBDR010000141">
    <property type="protein sequence ID" value="KAJ8320227.1"/>
    <property type="molecule type" value="Genomic_DNA"/>
</dbReference>
<reference evidence="1 2" key="1">
    <citation type="submission" date="2022-12" db="EMBL/GenBank/DDBJ databases">
        <title>Chromosome-level genome of Tegillarca granosa.</title>
        <authorList>
            <person name="Kim J."/>
        </authorList>
    </citation>
    <scope>NUCLEOTIDE SEQUENCE [LARGE SCALE GENOMIC DNA]</scope>
    <source>
        <strain evidence="1">Teg-2019</strain>
        <tissue evidence="1">Adductor muscle</tissue>
    </source>
</reference>
<accession>A0ABQ9FSI5</accession>
<gene>
    <name evidence="1" type="ORF">KUTeg_001814</name>
</gene>